<name>A0A8T2MPI1_9TELE</name>
<dbReference type="EMBL" id="JAFBMS010001546">
    <property type="protein sequence ID" value="KAG9329030.1"/>
    <property type="molecule type" value="Genomic_DNA"/>
</dbReference>
<protein>
    <submittedName>
        <fullName evidence="1">Uncharacterized protein</fullName>
    </submittedName>
</protein>
<sequence length="59" mass="6300">MEQCSRSCDYPSGRAGHVVALVVVPSLSLNVNYAVNCGQEGLQNDVWSHSLSNAHSQAL</sequence>
<comment type="caution">
    <text evidence="1">The sequence shown here is derived from an EMBL/GenBank/DDBJ whole genome shotgun (WGS) entry which is preliminary data.</text>
</comment>
<organism evidence="1 2">
    <name type="scientific">Albula glossodonta</name>
    <name type="common">roundjaw bonefish</name>
    <dbReference type="NCBI Taxonomy" id="121402"/>
    <lineage>
        <taxon>Eukaryota</taxon>
        <taxon>Metazoa</taxon>
        <taxon>Chordata</taxon>
        <taxon>Craniata</taxon>
        <taxon>Vertebrata</taxon>
        <taxon>Euteleostomi</taxon>
        <taxon>Actinopterygii</taxon>
        <taxon>Neopterygii</taxon>
        <taxon>Teleostei</taxon>
        <taxon>Albuliformes</taxon>
        <taxon>Albulidae</taxon>
        <taxon>Albula</taxon>
    </lineage>
</organism>
<dbReference type="Proteomes" id="UP000824540">
    <property type="component" value="Unassembled WGS sequence"/>
</dbReference>
<evidence type="ECO:0000313" key="2">
    <source>
        <dbReference type="Proteomes" id="UP000824540"/>
    </source>
</evidence>
<keyword evidence="2" id="KW-1185">Reference proteome</keyword>
<evidence type="ECO:0000313" key="1">
    <source>
        <dbReference type="EMBL" id="KAG9329030.1"/>
    </source>
</evidence>
<gene>
    <name evidence="1" type="ORF">JZ751_008361</name>
</gene>
<reference evidence="1" key="1">
    <citation type="thesis" date="2021" institute="BYU ScholarsArchive" country="Provo, UT, USA">
        <title>Applications of and Algorithms for Genome Assembly and Genomic Analyses with an Emphasis on Marine Teleosts.</title>
        <authorList>
            <person name="Pickett B.D."/>
        </authorList>
    </citation>
    <scope>NUCLEOTIDE SEQUENCE</scope>
    <source>
        <strain evidence="1">HI-2016</strain>
    </source>
</reference>
<proteinExistence type="predicted"/>
<accession>A0A8T2MPI1</accession>
<dbReference type="AlphaFoldDB" id="A0A8T2MPI1"/>